<evidence type="ECO:0000313" key="1">
    <source>
        <dbReference type="EMBL" id="DAF44615.1"/>
    </source>
</evidence>
<name>A0A8S5S1M5_9CAUD</name>
<dbReference type="EMBL" id="BK032511">
    <property type="protein sequence ID" value="DAF44615.1"/>
    <property type="molecule type" value="Genomic_DNA"/>
</dbReference>
<dbReference type="Pfam" id="PF18907">
    <property type="entry name" value="DUF5662"/>
    <property type="match status" value="1"/>
</dbReference>
<accession>A0A8S5S1M5</accession>
<protein>
    <recommendedName>
        <fullName evidence="2">Catalase</fullName>
    </recommendedName>
</protein>
<dbReference type="InterPro" id="IPR043721">
    <property type="entry name" value="DUF5662"/>
</dbReference>
<reference evidence="1" key="1">
    <citation type="journal article" date="2021" name="Proc. Natl. Acad. Sci. U.S.A.">
        <title>A Catalog of Tens of Thousands of Viruses from Human Metagenomes Reveals Hidden Associations with Chronic Diseases.</title>
        <authorList>
            <person name="Tisza M.J."/>
            <person name="Buck C.B."/>
        </authorList>
    </citation>
    <scope>NUCLEOTIDE SEQUENCE</scope>
    <source>
        <strain evidence="1">Ct8Lf7</strain>
    </source>
</reference>
<proteinExistence type="predicted"/>
<organism evidence="1">
    <name type="scientific">Podoviridae sp. ct8Lf7</name>
    <dbReference type="NCBI Taxonomy" id="2827723"/>
    <lineage>
        <taxon>Viruses</taxon>
        <taxon>Duplodnaviria</taxon>
        <taxon>Heunggongvirae</taxon>
        <taxon>Uroviricota</taxon>
        <taxon>Caudoviricetes</taxon>
    </lineage>
</organism>
<sequence>MKHVIRILVHKFWVAYYCFKLGLYWQGIIHDLSKFSYIEFSRSLRYWNDSMSPLAYEKELNGYSETFLHHRGRNPHHYEYWVHSLDEGGIPAKMPKKYALELVCDYLAAGKTYNKNFTYKSEYNWWIKFLSSPRAIHPETKDFITRCLKHLATGGDIKYLTKIDYE</sequence>
<evidence type="ECO:0008006" key="2">
    <source>
        <dbReference type="Google" id="ProtNLM"/>
    </source>
</evidence>